<dbReference type="GO" id="GO:0015188">
    <property type="term" value="F:L-isoleucine transmembrane transporter activity"/>
    <property type="evidence" value="ECO:0007669"/>
    <property type="project" value="TreeGrafter"/>
</dbReference>
<sequence>MSPLLEVSDLQIAFGGVKAVNGLSFSADAGEIVSVIGPNGAGKTSAFNCITGFYKPVSGRVTLDGADITGKRPAVIAATGVTRTFQNLRLFPDLTVLDNVRGGMHLYGGQNFVDALLHTPRYRRSEREYTAEAHRWLDFVGYKGGRGIPVRNLAYGQQRQVEMARAMARKAKLVLLDEPGAGLNHSEKRDLLELCRKIRDLGAAVVLIEHDMSVVMEVSERVVVMNFGKEIADGTPDEVKKNPAVIEAYLGKADDEPAPPPTAANVRDAEKAADDAADSAAGDAAAGDGNEGGGS</sequence>
<dbReference type="PROSITE" id="PS50893">
    <property type="entry name" value="ABC_TRANSPORTER_2"/>
    <property type="match status" value="1"/>
</dbReference>
<dbReference type="GO" id="GO:0015808">
    <property type="term" value="P:L-alanine transport"/>
    <property type="evidence" value="ECO:0007669"/>
    <property type="project" value="TreeGrafter"/>
</dbReference>
<dbReference type="SUPFAM" id="SSF52540">
    <property type="entry name" value="P-loop containing nucleoside triphosphate hydrolases"/>
    <property type="match status" value="1"/>
</dbReference>
<feature type="compositionally biased region" description="Low complexity" evidence="4">
    <location>
        <begin position="278"/>
        <end position="288"/>
    </location>
</feature>
<accession>A0A2V5L673</accession>
<dbReference type="Pfam" id="PF00005">
    <property type="entry name" value="ABC_tran"/>
    <property type="match status" value="1"/>
</dbReference>
<protein>
    <submittedName>
        <fullName evidence="6">ABC transporter ATP-binding protein</fullName>
    </submittedName>
</protein>
<proteinExistence type="predicted"/>
<keyword evidence="7" id="KW-1185">Reference proteome</keyword>
<dbReference type="GO" id="GO:0005304">
    <property type="term" value="F:L-valine transmembrane transporter activity"/>
    <property type="evidence" value="ECO:0007669"/>
    <property type="project" value="TreeGrafter"/>
</dbReference>
<dbReference type="GO" id="GO:0015192">
    <property type="term" value="F:L-phenylalanine transmembrane transporter activity"/>
    <property type="evidence" value="ECO:0007669"/>
    <property type="project" value="TreeGrafter"/>
</dbReference>
<feature type="domain" description="ABC transporter" evidence="5">
    <location>
        <begin position="5"/>
        <end position="252"/>
    </location>
</feature>
<dbReference type="GO" id="GO:0016887">
    <property type="term" value="F:ATP hydrolysis activity"/>
    <property type="evidence" value="ECO:0007669"/>
    <property type="project" value="InterPro"/>
</dbReference>
<reference evidence="6 7" key="1">
    <citation type="submission" date="2018-05" db="EMBL/GenBank/DDBJ databases">
        <title>Genetic diversity of glacier-inhabiting Cryobacterium bacteria in China and description of Cryobacterium mengkeensis sp. nov. and Arthrobacter glacialis sp. nov.</title>
        <authorList>
            <person name="Liu Q."/>
            <person name="Xin Y.-H."/>
        </authorList>
    </citation>
    <scope>NUCLEOTIDE SEQUENCE [LARGE SCALE GENOMIC DNA]</scope>
    <source>
        <strain evidence="6 7">LI2</strain>
    </source>
</reference>
<dbReference type="InterPro" id="IPR032823">
    <property type="entry name" value="BCA_ABC_TP_C"/>
</dbReference>
<evidence type="ECO:0000259" key="5">
    <source>
        <dbReference type="PROSITE" id="PS50893"/>
    </source>
</evidence>
<dbReference type="CDD" id="cd03219">
    <property type="entry name" value="ABC_Mj1267_LivG_branched"/>
    <property type="match status" value="1"/>
</dbReference>
<dbReference type="InterPro" id="IPR027417">
    <property type="entry name" value="P-loop_NTPase"/>
</dbReference>
<name>A0A2V5L673_9MICC</name>
<keyword evidence="2" id="KW-0547">Nucleotide-binding</keyword>
<gene>
    <name evidence="6" type="ORF">CVV68_12395</name>
</gene>
<dbReference type="RefSeq" id="WP_110501320.1">
    <property type="nucleotide sequence ID" value="NZ_QJVD01000012.1"/>
</dbReference>
<comment type="caution">
    <text evidence="6">The sequence shown here is derived from an EMBL/GenBank/DDBJ whole genome shotgun (WGS) entry which is preliminary data.</text>
</comment>
<evidence type="ECO:0000256" key="4">
    <source>
        <dbReference type="SAM" id="MobiDB-lite"/>
    </source>
</evidence>
<dbReference type="FunFam" id="3.40.50.300:FF:000421">
    <property type="entry name" value="Branched-chain amino acid ABC transporter ATP-binding protein"/>
    <property type="match status" value="1"/>
</dbReference>
<dbReference type="GO" id="GO:0005524">
    <property type="term" value="F:ATP binding"/>
    <property type="evidence" value="ECO:0007669"/>
    <property type="project" value="UniProtKB-KW"/>
</dbReference>
<dbReference type="GO" id="GO:1903806">
    <property type="term" value="P:L-isoleucine import across plasma membrane"/>
    <property type="evidence" value="ECO:0007669"/>
    <property type="project" value="TreeGrafter"/>
</dbReference>
<dbReference type="GO" id="GO:1903805">
    <property type="term" value="P:L-valine import across plasma membrane"/>
    <property type="evidence" value="ECO:0007669"/>
    <property type="project" value="TreeGrafter"/>
</dbReference>
<dbReference type="Proteomes" id="UP000247832">
    <property type="component" value="Unassembled WGS sequence"/>
</dbReference>
<evidence type="ECO:0000256" key="1">
    <source>
        <dbReference type="ARBA" id="ARBA00022448"/>
    </source>
</evidence>
<dbReference type="InterPro" id="IPR003593">
    <property type="entry name" value="AAA+_ATPase"/>
</dbReference>
<keyword evidence="1" id="KW-0813">Transport</keyword>
<dbReference type="GO" id="GO:0042941">
    <property type="term" value="P:D-alanine transmembrane transport"/>
    <property type="evidence" value="ECO:0007669"/>
    <property type="project" value="TreeGrafter"/>
</dbReference>
<dbReference type="PANTHER" id="PTHR45772">
    <property type="entry name" value="CONSERVED COMPONENT OF ABC TRANSPORTER FOR NATURAL AMINO ACIDS-RELATED"/>
    <property type="match status" value="1"/>
</dbReference>
<dbReference type="SMART" id="SM00382">
    <property type="entry name" value="AAA"/>
    <property type="match status" value="1"/>
</dbReference>
<dbReference type="Pfam" id="PF12399">
    <property type="entry name" value="BCA_ABC_TP_C"/>
    <property type="match status" value="1"/>
</dbReference>
<dbReference type="GO" id="GO:0005886">
    <property type="term" value="C:plasma membrane"/>
    <property type="evidence" value="ECO:0007669"/>
    <property type="project" value="TreeGrafter"/>
</dbReference>
<dbReference type="InterPro" id="IPR003439">
    <property type="entry name" value="ABC_transporter-like_ATP-bd"/>
</dbReference>
<evidence type="ECO:0000256" key="3">
    <source>
        <dbReference type="ARBA" id="ARBA00022840"/>
    </source>
</evidence>
<dbReference type="EMBL" id="QJVD01000012">
    <property type="protein sequence ID" value="PYI66889.1"/>
    <property type="molecule type" value="Genomic_DNA"/>
</dbReference>
<dbReference type="InterPro" id="IPR051120">
    <property type="entry name" value="ABC_AA/LPS_Transport"/>
</dbReference>
<feature type="region of interest" description="Disordered" evidence="4">
    <location>
        <begin position="250"/>
        <end position="295"/>
    </location>
</feature>
<dbReference type="Gene3D" id="3.40.50.300">
    <property type="entry name" value="P-loop containing nucleotide triphosphate hydrolases"/>
    <property type="match status" value="1"/>
</dbReference>
<dbReference type="PANTHER" id="PTHR45772:SF7">
    <property type="entry name" value="AMINO ACID ABC TRANSPORTER ATP-BINDING PROTEIN"/>
    <property type="match status" value="1"/>
</dbReference>
<evidence type="ECO:0000313" key="6">
    <source>
        <dbReference type="EMBL" id="PYI66889.1"/>
    </source>
</evidence>
<dbReference type="AlphaFoldDB" id="A0A2V5L673"/>
<evidence type="ECO:0000313" key="7">
    <source>
        <dbReference type="Proteomes" id="UP000247832"/>
    </source>
</evidence>
<keyword evidence="3 6" id="KW-0067">ATP-binding</keyword>
<dbReference type="OrthoDB" id="9805514at2"/>
<evidence type="ECO:0000256" key="2">
    <source>
        <dbReference type="ARBA" id="ARBA00022741"/>
    </source>
</evidence>
<organism evidence="6 7">
    <name type="scientific">Arthrobacter livingstonensis</name>
    <dbReference type="NCBI Taxonomy" id="670078"/>
    <lineage>
        <taxon>Bacteria</taxon>
        <taxon>Bacillati</taxon>
        <taxon>Actinomycetota</taxon>
        <taxon>Actinomycetes</taxon>
        <taxon>Micrococcales</taxon>
        <taxon>Micrococcaceae</taxon>
        <taxon>Arthrobacter</taxon>
    </lineage>
</organism>